<dbReference type="STRING" id="1002809.SSIL_1848"/>
<keyword evidence="1" id="KW-0812">Transmembrane</keyword>
<sequence length="43" mass="4714">MTLNNKLQNEGKKKSSYNYIIPVFIGGAIGAVLGVVAYVKDWL</sequence>
<evidence type="ECO:0000313" key="2">
    <source>
        <dbReference type="EMBL" id="BAK16271.1"/>
    </source>
</evidence>
<dbReference type="RefSeq" id="WP_014823604.1">
    <property type="nucleotide sequence ID" value="NC_018065.1"/>
</dbReference>
<reference evidence="2 3" key="2">
    <citation type="journal article" date="2012" name="J. Biosci. Bioeng.">
        <title>Complete genome sequence and characterization of the N-acylhomoserine lactone-degrading gene of the potato leaf-associated Solibacillus silvestris.</title>
        <authorList>
            <person name="Morohoshi T."/>
            <person name="Tominaga Y."/>
            <person name="Someya N."/>
            <person name="Ikeda T."/>
        </authorList>
    </citation>
    <scope>NUCLEOTIDE SEQUENCE [LARGE SCALE GENOMIC DNA]</scope>
    <source>
        <strain evidence="2 3">StLB046</strain>
    </source>
</reference>
<evidence type="ECO:0000313" key="3">
    <source>
        <dbReference type="Proteomes" id="UP000006691"/>
    </source>
</evidence>
<accession>F2F0M7</accession>
<protein>
    <submittedName>
        <fullName evidence="2">Integral membrane protein</fullName>
    </submittedName>
</protein>
<dbReference type="Proteomes" id="UP000006691">
    <property type="component" value="Chromosome"/>
</dbReference>
<keyword evidence="1" id="KW-1133">Transmembrane helix</keyword>
<dbReference type="AlphaFoldDB" id="F2F0M7"/>
<gene>
    <name evidence="2" type="ordered locus">SSIL_1848</name>
</gene>
<keyword evidence="1" id="KW-0472">Membrane</keyword>
<dbReference type="KEGG" id="siv:SSIL_1848"/>
<proteinExistence type="predicted"/>
<feature type="transmembrane region" description="Helical" evidence="1">
    <location>
        <begin position="20"/>
        <end position="39"/>
    </location>
</feature>
<organism evidence="2 3">
    <name type="scientific">Solibacillus silvestris (strain StLB046)</name>
    <name type="common">Bacillus silvestris</name>
    <dbReference type="NCBI Taxonomy" id="1002809"/>
    <lineage>
        <taxon>Bacteria</taxon>
        <taxon>Bacillati</taxon>
        <taxon>Bacillota</taxon>
        <taxon>Bacilli</taxon>
        <taxon>Bacillales</taxon>
        <taxon>Caryophanaceae</taxon>
        <taxon>Solibacillus</taxon>
    </lineage>
</organism>
<dbReference type="EMBL" id="AP012157">
    <property type="protein sequence ID" value="BAK16271.1"/>
    <property type="molecule type" value="Genomic_DNA"/>
</dbReference>
<keyword evidence="3" id="KW-1185">Reference proteome</keyword>
<dbReference type="HOGENOM" id="CLU_3239721_0_0_9"/>
<dbReference type="PATRIC" id="fig|1002809.3.peg.1869"/>
<evidence type="ECO:0000256" key="1">
    <source>
        <dbReference type="SAM" id="Phobius"/>
    </source>
</evidence>
<reference evidence="3" key="1">
    <citation type="submission" date="2011-04" db="EMBL/GenBank/DDBJ databases">
        <title>Genome sequence of Solibacillus silvestris StLB046.</title>
        <authorList>
            <person name="Morohoshi T."/>
            <person name="Someya N."/>
            <person name="Ikeda T."/>
        </authorList>
    </citation>
    <scope>NUCLEOTIDE SEQUENCE [LARGE SCALE GENOMIC DNA]</scope>
    <source>
        <strain evidence="3">StLB046</strain>
    </source>
</reference>
<name>F2F0M7_SOLSS</name>